<keyword evidence="1" id="KW-0812">Transmembrane</keyword>
<dbReference type="Pfam" id="PF12158">
    <property type="entry name" value="DUF3592"/>
    <property type="match status" value="1"/>
</dbReference>
<feature type="domain" description="DUF3592" evidence="2">
    <location>
        <begin position="42"/>
        <end position="113"/>
    </location>
</feature>
<feature type="transmembrane region" description="Helical" evidence="1">
    <location>
        <begin position="113"/>
        <end position="139"/>
    </location>
</feature>
<keyword evidence="1" id="KW-1133">Transmembrane helix</keyword>
<name>A0ABS7GJV8_9BACT</name>
<proteinExistence type="predicted"/>
<feature type="transmembrane region" description="Helical" evidence="1">
    <location>
        <begin position="7"/>
        <end position="29"/>
    </location>
</feature>
<gene>
    <name evidence="3" type="ORF">K1Y79_26935</name>
</gene>
<dbReference type="InterPro" id="IPR021994">
    <property type="entry name" value="DUF3592"/>
</dbReference>
<sequence length="237" mass="26365">MKRTNVSLIFNIFLAVGFILLLVAGFLTYNTKKFERTALKANGRVVDLVENRNSSGGKSSRTYSPVVIYTDDKGVEHRYIASFSSNPPAYEVGETVVIYYDPWDPDNAAIAGWGSYLGAIIVGGIGLLFTLISLGFHAVRKIRHASNARLKESGQLVLADFISVDINEYVSVNNRHPFFIRCEWKDPLTGEKKAFKSGFLWSDPTPRIGAGKKISVYIDGDNPKKYYVDITPYEGHA</sequence>
<dbReference type="Proteomes" id="UP000812961">
    <property type="component" value="Unassembled WGS sequence"/>
</dbReference>
<dbReference type="EMBL" id="JAICCF010000006">
    <property type="protein sequence ID" value="MBW8688000.1"/>
    <property type="molecule type" value="Genomic_DNA"/>
</dbReference>
<evidence type="ECO:0000313" key="4">
    <source>
        <dbReference type="Proteomes" id="UP000812961"/>
    </source>
</evidence>
<reference evidence="3 4" key="1">
    <citation type="submission" date="2021-08" db="EMBL/GenBank/DDBJ databases">
        <title>The genome sequence of Chitinophaga sp. B61.</title>
        <authorList>
            <person name="Zhang X."/>
        </authorList>
    </citation>
    <scope>NUCLEOTIDE SEQUENCE [LARGE SCALE GENOMIC DNA]</scope>
    <source>
        <strain evidence="3 4">B61</strain>
    </source>
</reference>
<evidence type="ECO:0000259" key="2">
    <source>
        <dbReference type="Pfam" id="PF12158"/>
    </source>
</evidence>
<accession>A0ABS7GJV8</accession>
<evidence type="ECO:0000313" key="3">
    <source>
        <dbReference type="EMBL" id="MBW8688000.1"/>
    </source>
</evidence>
<organism evidence="3 4">
    <name type="scientific">Chitinophaga rhizophila</name>
    <dbReference type="NCBI Taxonomy" id="2866212"/>
    <lineage>
        <taxon>Bacteria</taxon>
        <taxon>Pseudomonadati</taxon>
        <taxon>Bacteroidota</taxon>
        <taxon>Chitinophagia</taxon>
        <taxon>Chitinophagales</taxon>
        <taxon>Chitinophagaceae</taxon>
        <taxon>Chitinophaga</taxon>
    </lineage>
</organism>
<keyword evidence="4" id="KW-1185">Reference proteome</keyword>
<keyword evidence="1" id="KW-0472">Membrane</keyword>
<evidence type="ECO:0000256" key="1">
    <source>
        <dbReference type="SAM" id="Phobius"/>
    </source>
</evidence>
<dbReference type="RefSeq" id="WP_220253327.1">
    <property type="nucleotide sequence ID" value="NZ_JAICCF010000006.1"/>
</dbReference>
<protein>
    <submittedName>
        <fullName evidence="3">DUF3592 domain-containing protein</fullName>
    </submittedName>
</protein>
<comment type="caution">
    <text evidence="3">The sequence shown here is derived from an EMBL/GenBank/DDBJ whole genome shotgun (WGS) entry which is preliminary data.</text>
</comment>